<dbReference type="EMBL" id="UOEN01000169">
    <property type="protein sequence ID" value="VAW13428.1"/>
    <property type="molecule type" value="Genomic_DNA"/>
</dbReference>
<evidence type="ECO:0000256" key="1">
    <source>
        <dbReference type="SAM" id="MobiDB-lite"/>
    </source>
</evidence>
<reference evidence="2" key="1">
    <citation type="submission" date="2018-06" db="EMBL/GenBank/DDBJ databases">
        <authorList>
            <person name="Zhirakovskaya E."/>
        </authorList>
    </citation>
    <scope>NUCLEOTIDE SEQUENCE</scope>
</reference>
<organism evidence="2">
    <name type="scientific">hydrothermal vent metagenome</name>
    <dbReference type="NCBI Taxonomy" id="652676"/>
    <lineage>
        <taxon>unclassified sequences</taxon>
        <taxon>metagenomes</taxon>
        <taxon>ecological metagenomes</taxon>
    </lineage>
</organism>
<dbReference type="AlphaFoldDB" id="A0A3B0T625"/>
<evidence type="ECO:0000313" key="2">
    <source>
        <dbReference type="EMBL" id="VAW13428.1"/>
    </source>
</evidence>
<proteinExistence type="predicted"/>
<feature type="compositionally biased region" description="Basic and acidic residues" evidence="1">
    <location>
        <begin position="179"/>
        <end position="204"/>
    </location>
</feature>
<sequence>MKRVLHAMLALFFTLAISSVASAGGEHGGIMQLASGEHGGKAKSSMKSEMKAEMKSEPTKDDIRNTMTAYVASQTAQGGGTFNVNDPDTGKTLKLTMLKVHERIGKTGDYYYSCADFKDASGQGWDLDLDVENKDGMLSVVDVRVHKEDGERSYTYDDEDNRIPVKEGTKRHLGSMGKMKGDHAQMKGSARKEMKSSSKEHGGG</sequence>
<feature type="region of interest" description="Disordered" evidence="1">
    <location>
        <begin position="165"/>
        <end position="204"/>
    </location>
</feature>
<gene>
    <name evidence="2" type="ORF">MNBD_BACTEROID05-566</name>
</gene>
<protein>
    <submittedName>
        <fullName evidence="2">Uncharacterized protein</fullName>
    </submittedName>
</protein>
<accession>A0A3B0T625</accession>
<name>A0A3B0T625_9ZZZZ</name>